<dbReference type="PROSITE" id="PS51257">
    <property type="entry name" value="PROKAR_LIPOPROTEIN"/>
    <property type="match status" value="1"/>
</dbReference>
<evidence type="ECO:0000256" key="1">
    <source>
        <dbReference type="ARBA" id="ARBA00008520"/>
    </source>
</evidence>
<dbReference type="Proteomes" id="UP001500621">
    <property type="component" value="Unassembled WGS sequence"/>
</dbReference>
<dbReference type="PANTHER" id="PTHR30006:SF15">
    <property type="entry name" value="IRON-UTILIZATION PERIPLASMIC PROTEIN"/>
    <property type="match status" value="1"/>
</dbReference>
<evidence type="ECO:0000256" key="2">
    <source>
        <dbReference type="ARBA" id="ARBA00022496"/>
    </source>
</evidence>
<name>A0ABP8VXL5_9ACTN</name>
<dbReference type="Pfam" id="PF13343">
    <property type="entry name" value="SBP_bac_6"/>
    <property type="match status" value="1"/>
</dbReference>
<keyword evidence="2" id="KW-0408">Iron</keyword>
<organism evidence="4 5">
    <name type="scientific">Nocardioides nanhaiensis</name>
    <dbReference type="NCBI Taxonomy" id="1476871"/>
    <lineage>
        <taxon>Bacteria</taxon>
        <taxon>Bacillati</taxon>
        <taxon>Actinomycetota</taxon>
        <taxon>Actinomycetes</taxon>
        <taxon>Propionibacteriales</taxon>
        <taxon>Nocardioidaceae</taxon>
        <taxon>Nocardioides</taxon>
    </lineage>
</organism>
<evidence type="ECO:0000313" key="5">
    <source>
        <dbReference type="Proteomes" id="UP001500621"/>
    </source>
</evidence>
<dbReference type="Gene3D" id="3.40.190.10">
    <property type="entry name" value="Periplasmic binding protein-like II"/>
    <property type="match status" value="2"/>
</dbReference>
<comment type="similarity">
    <text evidence="1">Belongs to the bacterial solute-binding protein 1 family.</text>
</comment>
<dbReference type="PANTHER" id="PTHR30006">
    <property type="entry name" value="THIAMINE-BINDING PERIPLASMIC PROTEIN-RELATED"/>
    <property type="match status" value="1"/>
</dbReference>
<dbReference type="RefSeq" id="WP_345263225.1">
    <property type="nucleotide sequence ID" value="NZ_BAABIM010000001.1"/>
</dbReference>
<evidence type="ECO:0000256" key="3">
    <source>
        <dbReference type="ARBA" id="ARBA00022729"/>
    </source>
</evidence>
<sequence length="350" mass="36313">MRLSRALPSRPRVGAAVSGLVALGALTACGGSESAEEGDSAGSGDPLVVYVGRDEELVGPLLEQFGEETGIEVDARYAGTTDHLALLLEEGEQTPADVFLSQDAGALGALSAAGMARDLPAEITDAVLPDFTSTDGSWVGVTGRARVIAYNPEAVEEAEVPTTVAEVTDEQWRGRVGVAPTNASFQAFVTGFRAAEGDDAAGAWLEALAANDPQTFEGNSDVLEALENGVVDLGLINHYYAYQLAGEVGEENVATELVFPEAGDPGALVNVTGAAVLSEHPDAEELVSYLVSEEGQQYFVDSTYEYPLVEGIEAPAGLPALTDLQGPIEDLAELADLETSIALIDEAGLS</sequence>
<accession>A0ABP8VXL5</accession>
<keyword evidence="3" id="KW-0732">Signal</keyword>
<proteinExistence type="inferred from homology"/>
<dbReference type="SUPFAM" id="SSF53850">
    <property type="entry name" value="Periplasmic binding protein-like II"/>
    <property type="match status" value="1"/>
</dbReference>
<keyword evidence="5" id="KW-1185">Reference proteome</keyword>
<keyword evidence="2" id="KW-0410">Iron transport</keyword>
<protein>
    <submittedName>
        <fullName evidence="4">Iron ABC transporter substrate-binding protein</fullName>
    </submittedName>
</protein>
<keyword evidence="2" id="KW-0406">Ion transport</keyword>
<dbReference type="PIRSF" id="PIRSF002825">
    <property type="entry name" value="CfbpA"/>
    <property type="match status" value="1"/>
</dbReference>
<dbReference type="EMBL" id="BAABIM010000001">
    <property type="protein sequence ID" value="GAA4674718.1"/>
    <property type="molecule type" value="Genomic_DNA"/>
</dbReference>
<dbReference type="InterPro" id="IPR026045">
    <property type="entry name" value="Ferric-bd"/>
</dbReference>
<keyword evidence="2" id="KW-0813">Transport</keyword>
<gene>
    <name evidence="4" type="ORF">GCM10023226_09870</name>
</gene>
<comment type="caution">
    <text evidence="4">The sequence shown here is derived from an EMBL/GenBank/DDBJ whole genome shotgun (WGS) entry which is preliminary data.</text>
</comment>
<reference evidence="5" key="1">
    <citation type="journal article" date="2019" name="Int. J. Syst. Evol. Microbiol.">
        <title>The Global Catalogue of Microorganisms (GCM) 10K type strain sequencing project: providing services to taxonomists for standard genome sequencing and annotation.</title>
        <authorList>
            <consortium name="The Broad Institute Genomics Platform"/>
            <consortium name="The Broad Institute Genome Sequencing Center for Infectious Disease"/>
            <person name="Wu L."/>
            <person name="Ma J."/>
        </authorList>
    </citation>
    <scope>NUCLEOTIDE SEQUENCE [LARGE SCALE GENOMIC DNA]</scope>
    <source>
        <strain evidence="5">JCM 18127</strain>
    </source>
</reference>
<evidence type="ECO:0000313" key="4">
    <source>
        <dbReference type="EMBL" id="GAA4674718.1"/>
    </source>
</evidence>